<dbReference type="EC" id="3.1.3.5" evidence="7"/>
<protein>
    <recommendedName>
        <fullName evidence="7">5'-nucleotidase SurE</fullName>
        <ecNumber evidence="7">3.1.3.5</ecNumber>
    </recommendedName>
    <alternativeName>
        <fullName evidence="7">Nucleoside 5'-monophosphate phosphohydrolase</fullName>
    </alternativeName>
</protein>
<accession>A0ABT6FPP1</accession>
<evidence type="ECO:0000256" key="6">
    <source>
        <dbReference type="ARBA" id="ARBA00022801"/>
    </source>
</evidence>
<evidence type="ECO:0000313" key="10">
    <source>
        <dbReference type="Proteomes" id="UP001153642"/>
    </source>
</evidence>
<dbReference type="HAMAP" id="MF_00060">
    <property type="entry name" value="SurE"/>
    <property type="match status" value="1"/>
</dbReference>
<comment type="caution">
    <text evidence="9">The sequence shown here is derived from an EMBL/GenBank/DDBJ whole genome shotgun (WGS) entry which is preliminary data.</text>
</comment>
<dbReference type="Gene3D" id="3.40.1210.10">
    <property type="entry name" value="Survival protein SurE-like phosphatase/nucleotidase"/>
    <property type="match status" value="1"/>
</dbReference>
<evidence type="ECO:0000259" key="8">
    <source>
        <dbReference type="Pfam" id="PF01975"/>
    </source>
</evidence>
<dbReference type="InterPro" id="IPR002828">
    <property type="entry name" value="SurE-like_Pase/nucleotidase"/>
</dbReference>
<dbReference type="NCBIfam" id="TIGR00087">
    <property type="entry name" value="surE"/>
    <property type="match status" value="1"/>
</dbReference>
<dbReference type="EMBL" id="JAPMUA010000002">
    <property type="protein sequence ID" value="MDG3585237.1"/>
    <property type="molecule type" value="Genomic_DNA"/>
</dbReference>
<evidence type="ECO:0000256" key="4">
    <source>
        <dbReference type="ARBA" id="ARBA00022723"/>
    </source>
</evidence>
<dbReference type="RefSeq" id="WP_277899492.1">
    <property type="nucleotide sequence ID" value="NZ_JAPMUA010000002.1"/>
</dbReference>
<evidence type="ECO:0000256" key="5">
    <source>
        <dbReference type="ARBA" id="ARBA00022741"/>
    </source>
</evidence>
<dbReference type="Pfam" id="PF01975">
    <property type="entry name" value="SurE"/>
    <property type="match status" value="1"/>
</dbReference>
<organism evidence="9 10">
    <name type="scientific">Galbibacter pacificus</name>
    <dbReference type="NCBI Taxonomy" id="2996052"/>
    <lineage>
        <taxon>Bacteria</taxon>
        <taxon>Pseudomonadati</taxon>
        <taxon>Bacteroidota</taxon>
        <taxon>Flavobacteriia</taxon>
        <taxon>Flavobacteriales</taxon>
        <taxon>Flavobacteriaceae</taxon>
        <taxon>Galbibacter</taxon>
    </lineage>
</organism>
<feature type="binding site" evidence="7">
    <location>
        <position position="8"/>
    </location>
    <ligand>
        <name>a divalent metal cation</name>
        <dbReference type="ChEBI" id="CHEBI:60240"/>
    </ligand>
</feature>
<comment type="cofactor">
    <cofactor evidence="7">
        <name>a divalent metal cation</name>
        <dbReference type="ChEBI" id="CHEBI:60240"/>
    </cofactor>
    <text evidence="7">Binds 1 divalent metal cation per subunit.</text>
</comment>
<sequence>MRILVTNDDGIYSPGLACLAKVASTFGEVVVMAPDIEQSSMGHAITSGRPITYKTSPIVFDGLEAYRVKGTPADCVAMGIHLFENFDLVLSGINMGANLGNSAWHSGTLSAARQAVLFNVRGIALSVSLGEEETDFNALKTFVKKTLTEVIDLEQQKLLNINFPQYPNGNILWTKQSIRQYDGKVIASKDPMGRDHYWFTVVPIESEEKGSDRWTIKQGDISITPMLLDLTDNKYLEEKTKKIYIRPPIKNKVVP</sequence>
<comment type="function">
    <text evidence="7">Nucleotidase that shows phosphatase activity on nucleoside 5'-monophosphates.</text>
</comment>
<dbReference type="SUPFAM" id="SSF64167">
    <property type="entry name" value="SurE-like"/>
    <property type="match status" value="1"/>
</dbReference>
<evidence type="ECO:0000256" key="7">
    <source>
        <dbReference type="HAMAP-Rule" id="MF_00060"/>
    </source>
</evidence>
<name>A0ABT6FPP1_9FLAO</name>
<comment type="subcellular location">
    <subcellularLocation>
        <location evidence="7">Cytoplasm</location>
    </subcellularLocation>
</comment>
<evidence type="ECO:0000256" key="3">
    <source>
        <dbReference type="ARBA" id="ARBA00022490"/>
    </source>
</evidence>
<keyword evidence="4 7" id="KW-0479">Metal-binding</keyword>
<dbReference type="InterPro" id="IPR036523">
    <property type="entry name" value="SurE-like_sf"/>
</dbReference>
<feature type="binding site" evidence="7">
    <location>
        <position position="39"/>
    </location>
    <ligand>
        <name>a divalent metal cation</name>
        <dbReference type="ChEBI" id="CHEBI:60240"/>
    </ligand>
</feature>
<dbReference type="GO" id="GO:0008253">
    <property type="term" value="F:5'-nucleotidase activity"/>
    <property type="evidence" value="ECO:0007669"/>
    <property type="project" value="UniProtKB-EC"/>
</dbReference>
<feature type="domain" description="Survival protein SurE-like phosphatase/nucleotidase" evidence="8">
    <location>
        <begin position="3"/>
        <end position="181"/>
    </location>
</feature>
<dbReference type="PANTHER" id="PTHR30457">
    <property type="entry name" value="5'-NUCLEOTIDASE SURE"/>
    <property type="match status" value="1"/>
</dbReference>
<dbReference type="GO" id="GO:0008254">
    <property type="term" value="F:3'-nucleotidase activity"/>
    <property type="evidence" value="ECO:0007669"/>
    <property type="project" value="UniProtKB-EC"/>
</dbReference>
<keyword evidence="5 7" id="KW-0547">Nucleotide-binding</keyword>
<evidence type="ECO:0000256" key="1">
    <source>
        <dbReference type="ARBA" id="ARBA00000815"/>
    </source>
</evidence>
<gene>
    <name evidence="7 9" type="primary">surE</name>
    <name evidence="9" type="ORF">OSR52_05095</name>
</gene>
<comment type="similarity">
    <text evidence="2 7">Belongs to the SurE nucleotidase family.</text>
</comment>
<keyword evidence="10" id="KW-1185">Reference proteome</keyword>
<dbReference type="Proteomes" id="UP001153642">
    <property type="component" value="Unassembled WGS sequence"/>
</dbReference>
<proteinExistence type="inferred from homology"/>
<feature type="binding site" evidence="7">
    <location>
        <position position="94"/>
    </location>
    <ligand>
        <name>a divalent metal cation</name>
        <dbReference type="ChEBI" id="CHEBI:60240"/>
    </ligand>
</feature>
<keyword evidence="6 7" id="KW-0378">Hydrolase</keyword>
<keyword evidence="3 7" id="KW-0963">Cytoplasm</keyword>
<dbReference type="PANTHER" id="PTHR30457:SF12">
    <property type="entry name" value="5'_3'-NUCLEOTIDASE SURE"/>
    <property type="match status" value="1"/>
</dbReference>
<evidence type="ECO:0000256" key="2">
    <source>
        <dbReference type="ARBA" id="ARBA00011062"/>
    </source>
</evidence>
<dbReference type="InterPro" id="IPR030048">
    <property type="entry name" value="SurE"/>
</dbReference>
<comment type="catalytic activity">
    <reaction evidence="1 7">
        <text>a ribonucleoside 5'-phosphate + H2O = a ribonucleoside + phosphate</text>
        <dbReference type="Rhea" id="RHEA:12484"/>
        <dbReference type="ChEBI" id="CHEBI:15377"/>
        <dbReference type="ChEBI" id="CHEBI:18254"/>
        <dbReference type="ChEBI" id="CHEBI:43474"/>
        <dbReference type="ChEBI" id="CHEBI:58043"/>
        <dbReference type="EC" id="3.1.3.5"/>
    </reaction>
</comment>
<feature type="binding site" evidence="7">
    <location>
        <position position="9"/>
    </location>
    <ligand>
        <name>a divalent metal cation</name>
        <dbReference type="ChEBI" id="CHEBI:60240"/>
    </ligand>
</feature>
<evidence type="ECO:0000313" key="9">
    <source>
        <dbReference type="EMBL" id="MDG3585237.1"/>
    </source>
</evidence>
<reference evidence="9" key="1">
    <citation type="submission" date="2022-11" db="EMBL/GenBank/DDBJ databases">
        <title>High-quality draft genome sequence of Galbibacter sp. strain CMA-7.</title>
        <authorList>
            <person name="Wei L."/>
            <person name="Dong C."/>
            <person name="Shao Z."/>
        </authorList>
    </citation>
    <scope>NUCLEOTIDE SEQUENCE</scope>
    <source>
        <strain evidence="9">CMA-7</strain>
    </source>
</reference>